<keyword evidence="3" id="KW-1185">Reference proteome</keyword>
<keyword evidence="1" id="KW-0812">Transmembrane</keyword>
<keyword evidence="1" id="KW-0472">Membrane</keyword>
<keyword evidence="1" id="KW-1133">Transmembrane helix</keyword>
<evidence type="ECO:0008006" key="4">
    <source>
        <dbReference type="Google" id="ProtNLM"/>
    </source>
</evidence>
<evidence type="ECO:0000313" key="3">
    <source>
        <dbReference type="Proteomes" id="UP000275356"/>
    </source>
</evidence>
<sequence length="359" mass="36660">MRLEAILREARAGLASATARVAAVLGAALVLVLVTTGIDRLVIAQSVDRAFEFQARGGAVQVVSAPGGIDGSRCEGLSRLDGVSSAGALSHLDGRRASAAVLPDAPFALPRVTPAFVDVLGGRRPSAVGIVLSAELADATELVPGDALHLVVGGSTRPSPTVVAILDVPADVHRAGLGYSALDVAPSSGVFDECWVEVWPPDPNLRPMLFLSVSQGASSEAPVIEQLVPRLGDGTAIAGAYGERITRGAPALLLTGALALGFFSVRLRRTELSSARHAGVSAVDVLAVVLAETMVWASSVGLLAVACSTAVMASVDQLANGARAGLVDAAVLVLGVIIGATAGCLTVRERDFARYSRDR</sequence>
<dbReference type="AlphaFoldDB" id="A0A3N2D0B5"/>
<dbReference type="OrthoDB" id="3716589at2"/>
<dbReference type="RefSeq" id="WP_123740188.1">
    <property type="nucleotide sequence ID" value="NZ_RKHQ01000002.1"/>
</dbReference>
<feature type="transmembrane region" description="Helical" evidence="1">
    <location>
        <begin position="325"/>
        <end position="347"/>
    </location>
</feature>
<feature type="transmembrane region" description="Helical" evidence="1">
    <location>
        <begin position="12"/>
        <end position="34"/>
    </location>
</feature>
<reference evidence="2 3" key="1">
    <citation type="submission" date="2018-11" db="EMBL/GenBank/DDBJ databases">
        <title>Sequencing the genomes of 1000 actinobacteria strains.</title>
        <authorList>
            <person name="Klenk H.-P."/>
        </authorList>
    </citation>
    <scope>NUCLEOTIDE SEQUENCE [LARGE SCALE GENOMIC DNA]</scope>
    <source>
        <strain evidence="2 3">DSM 13521</strain>
    </source>
</reference>
<evidence type="ECO:0000313" key="2">
    <source>
        <dbReference type="EMBL" id="ROR93191.1"/>
    </source>
</evidence>
<feature type="transmembrane region" description="Helical" evidence="1">
    <location>
        <begin position="248"/>
        <end position="265"/>
    </location>
</feature>
<feature type="transmembrane region" description="Helical" evidence="1">
    <location>
        <begin position="285"/>
        <end position="313"/>
    </location>
</feature>
<dbReference type="EMBL" id="RKHQ01000002">
    <property type="protein sequence ID" value="ROR93191.1"/>
    <property type="molecule type" value="Genomic_DNA"/>
</dbReference>
<accession>A0A3N2D0B5</accession>
<evidence type="ECO:0000256" key="1">
    <source>
        <dbReference type="SAM" id="Phobius"/>
    </source>
</evidence>
<gene>
    <name evidence="2" type="ORF">EDD28_2599</name>
</gene>
<dbReference type="Proteomes" id="UP000275356">
    <property type="component" value="Unassembled WGS sequence"/>
</dbReference>
<name>A0A3N2D0B5_9MICO</name>
<proteinExistence type="predicted"/>
<protein>
    <recommendedName>
        <fullName evidence="4">ABC transport system permease protein</fullName>
    </recommendedName>
</protein>
<organism evidence="2 3">
    <name type="scientific">Salana multivorans</name>
    <dbReference type="NCBI Taxonomy" id="120377"/>
    <lineage>
        <taxon>Bacteria</taxon>
        <taxon>Bacillati</taxon>
        <taxon>Actinomycetota</taxon>
        <taxon>Actinomycetes</taxon>
        <taxon>Micrococcales</taxon>
        <taxon>Beutenbergiaceae</taxon>
        <taxon>Salana</taxon>
    </lineage>
</organism>
<comment type="caution">
    <text evidence="2">The sequence shown here is derived from an EMBL/GenBank/DDBJ whole genome shotgun (WGS) entry which is preliminary data.</text>
</comment>